<dbReference type="OrthoDB" id="26899at2759"/>
<evidence type="ECO:0000256" key="9">
    <source>
        <dbReference type="ARBA" id="ARBA00023242"/>
    </source>
</evidence>
<evidence type="ECO:0000259" key="11">
    <source>
        <dbReference type="PROSITE" id="PS51044"/>
    </source>
</evidence>
<dbReference type="GO" id="GO:0061665">
    <property type="term" value="F:SUMO ligase activity"/>
    <property type="evidence" value="ECO:0007669"/>
    <property type="project" value="TreeGrafter"/>
</dbReference>
<dbReference type="EMBL" id="MCFH01000002">
    <property type="protein sequence ID" value="ORX59853.1"/>
    <property type="molecule type" value="Genomic_DNA"/>
</dbReference>
<dbReference type="AlphaFoldDB" id="A0A1Y1VLP4"/>
<dbReference type="PANTHER" id="PTHR21330:SF1">
    <property type="entry name" value="E3 SUMO-PROTEIN LIGASE NSE2"/>
    <property type="match status" value="1"/>
</dbReference>
<dbReference type="GO" id="GO:0005634">
    <property type="term" value="C:nucleus"/>
    <property type="evidence" value="ECO:0007669"/>
    <property type="project" value="UniProtKB-SubCell"/>
</dbReference>
<organism evidence="12 13">
    <name type="scientific">Piromyces finnis</name>
    <dbReference type="NCBI Taxonomy" id="1754191"/>
    <lineage>
        <taxon>Eukaryota</taxon>
        <taxon>Fungi</taxon>
        <taxon>Fungi incertae sedis</taxon>
        <taxon>Chytridiomycota</taxon>
        <taxon>Chytridiomycota incertae sedis</taxon>
        <taxon>Neocallimastigomycetes</taxon>
        <taxon>Neocallimastigales</taxon>
        <taxon>Neocallimastigaceae</taxon>
        <taxon>Piromyces</taxon>
    </lineage>
</organism>
<sequence>MDTNSMENMVMVNKLSAILNEQYKLMTDMQNSLNHIKELAADKLDYTELYQDKSDSNKEKFNVDDYEKKYITQLNYIEDLTVQKKAIEEIKQKLNLDEDIGSVTREYNDILEKEKDHFNNQPKYKRYAANKEFKEFRETLWDVKSEGKTMPSLLIYTRQKYAYDDDDMTMDTVEDEDDDIVITNRQESFKCPITKRIMTDPLISRRCEHSYSSIIKEMINKSQERRIECPVAGCIHFVTLSDLRPNKLLARKIRRKKFLEMEEEMEEREKYE</sequence>
<keyword evidence="7" id="KW-0833">Ubl conjugation pathway</keyword>
<dbReference type="GO" id="GO:0008270">
    <property type="term" value="F:zinc ion binding"/>
    <property type="evidence" value="ECO:0007669"/>
    <property type="project" value="UniProtKB-KW"/>
</dbReference>
<dbReference type="CDD" id="cd16651">
    <property type="entry name" value="SPL-RING_NSE2"/>
    <property type="match status" value="1"/>
</dbReference>
<keyword evidence="9" id="KW-0539">Nucleus</keyword>
<keyword evidence="13" id="KW-1185">Reference proteome</keyword>
<keyword evidence="4" id="KW-0808">Transferase</keyword>
<protein>
    <recommendedName>
        <fullName evidence="11">SP-RING-type domain-containing protein</fullName>
    </recommendedName>
</protein>
<proteinExistence type="inferred from homology"/>
<dbReference type="UniPathway" id="UPA00886"/>
<feature type="domain" description="SP-RING-type" evidence="11">
    <location>
        <begin position="176"/>
        <end position="267"/>
    </location>
</feature>
<comment type="pathway">
    <text evidence="2">Protein modification; protein sumoylation.</text>
</comment>
<dbReference type="GO" id="GO:0000724">
    <property type="term" value="P:double-strand break repair via homologous recombination"/>
    <property type="evidence" value="ECO:0007669"/>
    <property type="project" value="InterPro"/>
</dbReference>
<dbReference type="Pfam" id="PF11789">
    <property type="entry name" value="zf-Nse"/>
    <property type="match status" value="1"/>
</dbReference>
<evidence type="ECO:0000256" key="6">
    <source>
        <dbReference type="ARBA" id="ARBA00022771"/>
    </source>
</evidence>
<dbReference type="Gene3D" id="3.30.40.10">
    <property type="entry name" value="Zinc/RING finger domain, C3HC4 (zinc finger)"/>
    <property type="match status" value="1"/>
</dbReference>
<evidence type="ECO:0000256" key="4">
    <source>
        <dbReference type="ARBA" id="ARBA00022679"/>
    </source>
</evidence>
<reference evidence="12 13" key="1">
    <citation type="submission" date="2016-08" db="EMBL/GenBank/DDBJ databases">
        <title>Genomes of anaerobic fungi encode conserved fungal cellulosomes for biomass hydrolysis.</title>
        <authorList>
            <consortium name="DOE Joint Genome Institute"/>
            <person name="Haitjema C.H."/>
            <person name="Gilmore S.P."/>
            <person name="Henske J.K."/>
            <person name="Solomon K.V."/>
            <person name="De Groot R."/>
            <person name="Kuo A."/>
            <person name="Mondo S.J."/>
            <person name="Salamov A.A."/>
            <person name="Labutti K."/>
            <person name="Zhao Z."/>
            <person name="Chiniquy J."/>
            <person name="Barry K."/>
            <person name="Brewer H.M."/>
            <person name="Purvine S.O."/>
            <person name="Wright A.T."/>
            <person name="Boxma B."/>
            <person name="Van Alen T."/>
            <person name="Hackstein J.H."/>
            <person name="Baker S.E."/>
            <person name="Grigoriev I.V."/>
            <person name="O'Malley M.A."/>
        </authorList>
    </citation>
    <scope>NUCLEOTIDE SEQUENCE [LARGE SCALE GENOMIC DNA]</scope>
    <source>
        <strain evidence="13">finn</strain>
    </source>
</reference>
<evidence type="ECO:0000313" key="13">
    <source>
        <dbReference type="Proteomes" id="UP000193719"/>
    </source>
</evidence>
<reference evidence="12 13" key="2">
    <citation type="submission" date="2016-08" db="EMBL/GenBank/DDBJ databases">
        <title>Pervasive Adenine N6-methylation of Active Genes in Fungi.</title>
        <authorList>
            <consortium name="DOE Joint Genome Institute"/>
            <person name="Mondo S.J."/>
            <person name="Dannebaum R.O."/>
            <person name="Kuo R.C."/>
            <person name="Labutti K."/>
            <person name="Haridas S."/>
            <person name="Kuo A."/>
            <person name="Salamov A."/>
            <person name="Ahrendt S.R."/>
            <person name="Lipzen A."/>
            <person name="Sullivan W."/>
            <person name="Andreopoulos W.B."/>
            <person name="Clum A."/>
            <person name="Lindquist E."/>
            <person name="Daum C."/>
            <person name="Ramamoorthy G.K."/>
            <person name="Gryganskyi A."/>
            <person name="Culley D."/>
            <person name="Magnuson J.K."/>
            <person name="James T.Y."/>
            <person name="O'Malley M.A."/>
            <person name="Stajich J.E."/>
            <person name="Spatafora J.W."/>
            <person name="Visel A."/>
            <person name="Grigoriev I.V."/>
        </authorList>
    </citation>
    <scope>NUCLEOTIDE SEQUENCE [LARGE SCALE GENOMIC DNA]</scope>
    <source>
        <strain evidence="13">finn</strain>
    </source>
</reference>
<dbReference type="PANTHER" id="PTHR21330">
    <property type="entry name" value="E3 SUMO-PROTEIN LIGASE NSE2"/>
    <property type="match status" value="1"/>
</dbReference>
<dbReference type="InterPro" id="IPR026846">
    <property type="entry name" value="Nse2(Mms21)"/>
</dbReference>
<evidence type="ECO:0000256" key="8">
    <source>
        <dbReference type="ARBA" id="ARBA00022833"/>
    </source>
</evidence>
<evidence type="ECO:0000313" key="12">
    <source>
        <dbReference type="EMBL" id="ORX59853.1"/>
    </source>
</evidence>
<evidence type="ECO:0000256" key="10">
    <source>
        <dbReference type="PROSITE-ProRule" id="PRU00452"/>
    </source>
</evidence>
<evidence type="ECO:0000256" key="1">
    <source>
        <dbReference type="ARBA" id="ARBA00004123"/>
    </source>
</evidence>
<evidence type="ECO:0000256" key="7">
    <source>
        <dbReference type="ARBA" id="ARBA00022786"/>
    </source>
</evidence>
<keyword evidence="6 10" id="KW-0863">Zinc-finger</keyword>
<name>A0A1Y1VLP4_9FUNG</name>
<keyword evidence="5" id="KW-0479">Metal-binding</keyword>
<dbReference type="GO" id="GO:0016925">
    <property type="term" value="P:protein sumoylation"/>
    <property type="evidence" value="ECO:0007669"/>
    <property type="project" value="UniProtKB-UniPathway"/>
</dbReference>
<dbReference type="InterPro" id="IPR013083">
    <property type="entry name" value="Znf_RING/FYVE/PHD"/>
</dbReference>
<dbReference type="PROSITE" id="PS51044">
    <property type="entry name" value="ZF_SP_RING"/>
    <property type="match status" value="1"/>
</dbReference>
<evidence type="ECO:0000256" key="2">
    <source>
        <dbReference type="ARBA" id="ARBA00004718"/>
    </source>
</evidence>
<evidence type="ECO:0000256" key="3">
    <source>
        <dbReference type="ARBA" id="ARBA00008212"/>
    </source>
</evidence>
<dbReference type="InterPro" id="IPR004181">
    <property type="entry name" value="Znf_MIZ"/>
</dbReference>
<gene>
    <name evidence="12" type="ORF">BCR36DRAFT_341864</name>
</gene>
<dbReference type="STRING" id="1754191.A0A1Y1VLP4"/>
<keyword evidence="8" id="KW-0862">Zinc</keyword>
<comment type="subcellular location">
    <subcellularLocation>
        <location evidence="1">Nucleus</location>
    </subcellularLocation>
</comment>
<accession>A0A1Y1VLP4</accession>
<comment type="caution">
    <text evidence="12">The sequence shown here is derived from an EMBL/GenBank/DDBJ whole genome shotgun (WGS) entry which is preliminary data.</text>
</comment>
<dbReference type="Proteomes" id="UP000193719">
    <property type="component" value="Unassembled WGS sequence"/>
</dbReference>
<comment type="similarity">
    <text evidence="3">Belongs to the NSE2 family.</text>
</comment>
<dbReference type="SUPFAM" id="SSF57850">
    <property type="entry name" value="RING/U-box"/>
    <property type="match status" value="1"/>
</dbReference>
<evidence type="ECO:0000256" key="5">
    <source>
        <dbReference type="ARBA" id="ARBA00022723"/>
    </source>
</evidence>
<dbReference type="GO" id="GO:0030915">
    <property type="term" value="C:Smc5-Smc6 complex"/>
    <property type="evidence" value="ECO:0007669"/>
    <property type="project" value="InterPro"/>
</dbReference>